<name>A0A2V3W2L1_9BACI</name>
<dbReference type="InterPro" id="IPR003660">
    <property type="entry name" value="HAMP_dom"/>
</dbReference>
<keyword evidence="8" id="KW-0067">ATP-binding</keyword>
<dbReference type="Pfam" id="PF00672">
    <property type="entry name" value="HAMP"/>
    <property type="match status" value="1"/>
</dbReference>
<dbReference type="GO" id="GO:0005524">
    <property type="term" value="F:ATP binding"/>
    <property type="evidence" value="ECO:0007669"/>
    <property type="project" value="UniProtKB-KW"/>
</dbReference>
<gene>
    <name evidence="14" type="ORF">DES38_11343</name>
</gene>
<dbReference type="AlphaFoldDB" id="A0A2V3W2L1"/>
<evidence type="ECO:0000259" key="13">
    <source>
        <dbReference type="PROSITE" id="PS50885"/>
    </source>
</evidence>
<dbReference type="EMBL" id="QJJR01000013">
    <property type="protein sequence ID" value="PXW88312.1"/>
    <property type="molecule type" value="Genomic_DNA"/>
</dbReference>
<evidence type="ECO:0000256" key="2">
    <source>
        <dbReference type="ARBA" id="ARBA00022475"/>
    </source>
</evidence>
<sequence>MMSELKETLQGWIERNSLFLKVFLVTLVSVILVAAAISYSTIRLSTTYFLDSFSLTNSRITSEVKHRFENFTTAVVTAVREVENSGTIKRVLSMEEMDSLLMAGAYFDVATEVERIYSHIQPENANLMVAGVGSQLYNMNYSYWPITHEALLDLEITETLSAEPDKIHYKIINRDNNAPLVVAGKALTERLGDAIYGFVYIPIREQELKRFYQGYTTAENSVLLLDQSGQVISSSNERWLGEAQPALLAEINQGLSGETGNASVTFERNNYIYIAEYIPGFNMYLVNVIDQQAISDHVINTDTLFWIILAIIGLSSGMSWLITRRITRSLTRLVRQISKLNRHNFSKRLKEEGGYESREIARAFNYTLDELDHYVKVVVDSQKRQRDAELRALQHQINPHFLYNTLATVKFMVAKGEGERAIDTIHALISLLQSSLTDVGETVPVKQELEHMKYYVRINQARYGDRIKVNYFVAPDCYDYRLPKLVLQPFIENAFFHGFNEKKTGFIQILIHQENEQLICEVIDDGDGMTITKEHFPYVVKQKRQMFSGIGMRNVHERIQLLYGDPYGVSVESEKGAGTKVTVTLPLVKAIREEETEE</sequence>
<dbReference type="Gene3D" id="3.30.565.10">
    <property type="entry name" value="Histidine kinase-like ATPase, C-terminal domain"/>
    <property type="match status" value="1"/>
</dbReference>
<proteinExistence type="predicted"/>
<evidence type="ECO:0000256" key="3">
    <source>
        <dbReference type="ARBA" id="ARBA00022553"/>
    </source>
</evidence>
<keyword evidence="4" id="KW-0808">Transferase</keyword>
<dbReference type="InterPro" id="IPR036890">
    <property type="entry name" value="HATPase_C_sf"/>
</dbReference>
<accession>A0A2V3W2L1</accession>
<dbReference type="Pfam" id="PF02518">
    <property type="entry name" value="HATPase_c"/>
    <property type="match status" value="1"/>
</dbReference>
<keyword evidence="6" id="KW-0547">Nucleotide-binding</keyword>
<dbReference type="Pfam" id="PF06580">
    <property type="entry name" value="His_kinase"/>
    <property type="match status" value="1"/>
</dbReference>
<organism evidence="14 15">
    <name type="scientific">Streptohalobacillus salinus</name>
    <dbReference type="NCBI Taxonomy" id="621096"/>
    <lineage>
        <taxon>Bacteria</taxon>
        <taxon>Bacillati</taxon>
        <taxon>Bacillota</taxon>
        <taxon>Bacilli</taxon>
        <taxon>Bacillales</taxon>
        <taxon>Bacillaceae</taxon>
        <taxon>Streptohalobacillus</taxon>
    </lineage>
</organism>
<dbReference type="PANTHER" id="PTHR34220">
    <property type="entry name" value="SENSOR HISTIDINE KINASE YPDA"/>
    <property type="match status" value="1"/>
</dbReference>
<evidence type="ECO:0000256" key="4">
    <source>
        <dbReference type="ARBA" id="ARBA00022679"/>
    </source>
</evidence>
<dbReference type="SMART" id="SM00387">
    <property type="entry name" value="HATPase_c"/>
    <property type="match status" value="1"/>
</dbReference>
<keyword evidence="2" id="KW-1003">Cell membrane</keyword>
<dbReference type="InterPro" id="IPR010559">
    <property type="entry name" value="Sig_transdc_His_kin_internal"/>
</dbReference>
<evidence type="ECO:0000313" key="15">
    <source>
        <dbReference type="Proteomes" id="UP000247922"/>
    </source>
</evidence>
<evidence type="ECO:0000256" key="8">
    <source>
        <dbReference type="ARBA" id="ARBA00022840"/>
    </source>
</evidence>
<comment type="subcellular location">
    <subcellularLocation>
        <location evidence="1">Cell membrane</location>
        <topology evidence="1">Multi-pass membrane protein</topology>
    </subcellularLocation>
</comment>
<dbReference type="Proteomes" id="UP000247922">
    <property type="component" value="Unassembled WGS sequence"/>
</dbReference>
<keyword evidence="10" id="KW-0902">Two-component regulatory system</keyword>
<comment type="caution">
    <text evidence="14">The sequence shown here is derived from an EMBL/GenBank/DDBJ whole genome shotgun (WGS) entry which is preliminary data.</text>
</comment>
<dbReference type="InterPro" id="IPR050640">
    <property type="entry name" value="Bact_2-comp_sensor_kinase"/>
</dbReference>
<feature type="transmembrane region" description="Helical" evidence="12">
    <location>
        <begin position="20"/>
        <end position="42"/>
    </location>
</feature>
<feature type="domain" description="HAMP" evidence="13">
    <location>
        <begin position="324"/>
        <end position="376"/>
    </location>
</feature>
<dbReference type="GO" id="GO:0000155">
    <property type="term" value="F:phosphorelay sensor kinase activity"/>
    <property type="evidence" value="ECO:0007669"/>
    <property type="project" value="InterPro"/>
</dbReference>
<dbReference type="GO" id="GO:0005886">
    <property type="term" value="C:plasma membrane"/>
    <property type="evidence" value="ECO:0007669"/>
    <property type="project" value="UniProtKB-SubCell"/>
</dbReference>
<keyword evidence="15" id="KW-1185">Reference proteome</keyword>
<evidence type="ECO:0000313" key="14">
    <source>
        <dbReference type="EMBL" id="PXW88312.1"/>
    </source>
</evidence>
<dbReference type="Gene3D" id="6.10.340.10">
    <property type="match status" value="1"/>
</dbReference>
<evidence type="ECO:0000256" key="7">
    <source>
        <dbReference type="ARBA" id="ARBA00022777"/>
    </source>
</evidence>
<keyword evidence="7 14" id="KW-0418">Kinase</keyword>
<dbReference type="SUPFAM" id="SSF55874">
    <property type="entry name" value="ATPase domain of HSP90 chaperone/DNA topoisomerase II/histidine kinase"/>
    <property type="match status" value="1"/>
</dbReference>
<keyword evidence="3" id="KW-0597">Phosphoprotein</keyword>
<dbReference type="PROSITE" id="PS50885">
    <property type="entry name" value="HAMP"/>
    <property type="match status" value="1"/>
</dbReference>
<keyword evidence="9 12" id="KW-1133">Transmembrane helix</keyword>
<evidence type="ECO:0000256" key="12">
    <source>
        <dbReference type="SAM" id="Phobius"/>
    </source>
</evidence>
<evidence type="ECO:0000256" key="10">
    <source>
        <dbReference type="ARBA" id="ARBA00023012"/>
    </source>
</evidence>
<dbReference type="InterPro" id="IPR003594">
    <property type="entry name" value="HATPase_dom"/>
</dbReference>
<evidence type="ECO:0000256" key="11">
    <source>
        <dbReference type="ARBA" id="ARBA00023136"/>
    </source>
</evidence>
<evidence type="ECO:0000256" key="1">
    <source>
        <dbReference type="ARBA" id="ARBA00004651"/>
    </source>
</evidence>
<keyword evidence="5 12" id="KW-0812">Transmembrane</keyword>
<dbReference type="SMART" id="SM00304">
    <property type="entry name" value="HAMP"/>
    <property type="match status" value="1"/>
</dbReference>
<reference evidence="14 15" key="1">
    <citation type="submission" date="2018-05" db="EMBL/GenBank/DDBJ databases">
        <title>Genomic Encyclopedia of Type Strains, Phase IV (KMG-IV): sequencing the most valuable type-strain genomes for metagenomic binning, comparative biology and taxonomic classification.</title>
        <authorList>
            <person name="Goeker M."/>
        </authorList>
    </citation>
    <scope>NUCLEOTIDE SEQUENCE [LARGE SCALE GENOMIC DNA]</scope>
    <source>
        <strain evidence="14 15">DSM 22440</strain>
    </source>
</reference>
<evidence type="ECO:0000256" key="6">
    <source>
        <dbReference type="ARBA" id="ARBA00022741"/>
    </source>
</evidence>
<keyword evidence="11 12" id="KW-0472">Membrane</keyword>
<evidence type="ECO:0000256" key="5">
    <source>
        <dbReference type="ARBA" id="ARBA00022692"/>
    </source>
</evidence>
<dbReference type="PANTHER" id="PTHR34220:SF11">
    <property type="entry name" value="SENSOR PROTEIN KINASE HPTS"/>
    <property type="match status" value="1"/>
</dbReference>
<protein>
    <submittedName>
        <fullName evidence="14">Two-component system sensor histidine kinase YesM</fullName>
    </submittedName>
</protein>
<evidence type="ECO:0000256" key="9">
    <source>
        <dbReference type="ARBA" id="ARBA00022989"/>
    </source>
</evidence>
<dbReference type="CDD" id="cd06225">
    <property type="entry name" value="HAMP"/>
    <property type="match status" value="1"/>
</dbReference>